<reference evidence="1" key="1">
    <citation type="journal article" date="2009" name="Rice">
        <title>De Novo Next Generation Sequencing of Plant Genomes.</title>
        <authorList>
            <person name="Rounsley S."/>
            <person name="Marri P.R."/>
            <person name="Yu Y."/>
            <person name="He R."/>
            <person name="Sisneros N."/>
            <person name="Goicoechea J.L."/>
            <person name="Lee S.J."/>
            <person name="Angelova A."/>
            <person name="Kudrna D."/>
            <person name="Luo M."/>
            <person name="Affourtit J."/>
            <person name="Desany B."/>
            <person name="Knight J."/>
            <person name="Niazi F."/>
            <person name="Egholm M."/>
            <person name="Wing R.A."/>
        </authorList>
    </citation>
    <scope>NUCLEOTIDE SEQUENCE [LARGE SCALE GENOMIC DNA]</scope>
    <source>
        <strain evidence="1">cv. IRGC 105608</strain>
    </source>
</reference>
<dbReference type="AlphaFoldDB" id="A0A0D3GT34"/>
<dbReference type="Gramene" id="OBART07G20900.1">
    <property type="protein sequence ID" value="OBART07G20900.1"/>
    <property type="gene ID" value="OBART07G20900"/>
</dbReference>
<dbReference type="PaxDb" id="65489-OBART07G20900.1"/>
<name>A0A0D3GT34_9ORYZ</name>
<dbReference type="EnsemblPlants" id="OBART07G20900.1">
    <property type="protein sequence ID" value="OBART07G20900.1"/>
    <property type="gene ID" value="OBART07G20900"/>
</dbReference>
<proteinExistence type="predicted"/>
<dbReference type="HOGENOM" id="CLU_2835355_0_0_1"/>
<evidence type="ECO:0000313" key="2">
    <source>
        <dbReference type="Proteomes" id="UP000026960"/>
    </source>
</evidence>
<evidence type="ECO:0000313" key="1">
    <source>
        <dbReference type="EnsemblPlants" id="OBART07G20900.1"/>
    </source>
</evidence>
<accession>A0A0D3GT34</accession>
<organism evidence="1">
    <name type="scientific">Oryza barthii</name>
    <dbReference type="NCBI Taxonomy" id="65489"/>
    <lineage>
        <taxon>Eukaryota</taxon>
        <taxon>Viridiplantae</taxon>
        <taxon>Streptophyta</taxon>
        <taxon>Embryophyta</taxon>
        <taxon>Tracheophyta</taxon>
        <taxon>Spermatophyta</taxon>
        <taxon>Magnoliopsida</taxon>
        <taxon>Liliopsida</taxon>
        <taxon>Poales</taxon>
        <taxon>Poaceae</taxon>
        <taxon>BOP clade</taxon>
        <taxon>Oryzoideae</taxon>
        <taxon>Oryzeae</taxon>
        <taxon>Oryzinae</taxon>
        <taxon>Oryza</taxon>
    </lineage>
</organism>
<keyword evidence="2" id="KW-1185">Reference proteome</keyword>
<dbReference type="Proteomes" id="UP000026960">
    <property type="component" value="Chromosome 7"/>
</dbReference>
<protein>
    <submittedName>
        <fullName evidence="1">Uncharacterized protein</fullName>
    </submittedName>
</protein>
<reference evidence="1" key="2">
    <citation type="submission" date="2015-03" db="UniProtKB">
        <authorList>
            <consortium name="EnsemblPlants"/>
        </authorList>
    </citation>
    <scope>IDENTIFICATION</scope>
</reference>
<sequence>MAGIVVGRACWRWEVVRMSSSPWDHADECLHLHFILPRVLTWWCCRSCSPRLDAAAAVFLFRSWKRHTK</sequence>